<dbReference type="OrthoDB" id="2314520at2759"/>
<keyword evidence="5" id="KW-0158">Chromosome</keyword>
<dbReference type="STRING" id="78915.A0A4P9XTF3"/>
<dbReference type="GO" id="GO:0010833">
    <property type="term" value="P:telomere maintenance via telomere lengthening"/>
    <property type="evidence" value="ECO:0007669"/>
    <property type="project" value="TreeGrafter"/>
</dbReference>
<keyword evidence="10" id="KW-1185">Reference proteome</keyword>
<evidence type="ECO:0000256" key="3">
    <source>
        <dbReference type="ARBA" id="ARBA00006332"/>
    </source>
</evidence>
<organism evidence="9 10">
    <name type="scientific">Thamnocephalis sphaerospora</name>
    <dbReference type="NCBI Taxonomy" id="78915"/>
    <lineage>
        <taxon>Eukaryota</taxon>
        <taxon>Fungi</taxon>
        <taxon>Fungi incertae sedis</taxon>
        <taxon>Zoopagomycota</taxon>
        <taxon>Zoopagomycotina</taxon>
        <taxon>Zoopagomycetes</taxon>
        <taxon>Zoopagales</taxon>
        <taxon>Sigmoideomycetaceae</taxon>
        <taxon>Thamnocephalis</taxon>
    </lineage>
</organism>
<dbReference type="EMBL" id="KZ992513">
    <property type="protein sequence ID" value="RKP09448.1"/>
    <property type="molecule type" value="Genomic_DNA"/>
</dbReference>
<evidence type="ECO:0000313" key="10">
    <source>
        <dbReference type="Proteomes" id="UP000271241"/>
    </source>
</evidence>
<sequence length="1339" mass="148045">MAAAMPRRPCGQLVTVAELWQQSPKYVYRYDHGVDQSQPSDQPWRVLLGALEQNERADVDLVERGRVMLRDSTGVIPCRLLQWSSTWLDRPLLITRWAYVPATLPGAASWLTSLEIMEVAPLPLGISPATVRERLLTGRLDLAPIEPLVVSRDVPLSEAQLQHTTSILDAQKWLADQYSASDNGAISILGKVTMKSVVHRQPGEPSWFFVRLNGIRHNGRRDDNEICVLFRGDTLARWHSDLRVMDLVWMGDLHARHLLLENRDMSCGQPVLCFTKHSTMQLVSPSTVQALIVDGRISVDRRDTSASRAGTLVNSTYMRAIPSASYRGIITRVVDVTLGVFELGSSSSSSSSSGFKSAMGSNNKLQRILLYRTHDPSYRPSDAFRKGHCITVSGAHLAIRGAMDPEKGTCIFAACSATSIELEDFGDDPVPPTLQVQVELLDFFYWCDRQQWNFYVADHLLRLASTIQLKFPGAFDTAALLRAPEASELGCHASNGKNATKNIETGFIWRLLARLTSSSELQKLWPEVGAGQRARDFVSEFIEHTATECPATAKLLSFPSLPAMSHVAQKLAAFCAKQQLHQSERERYHWRRLSRRELKLDNIVLVGVLHGDSSGQLELRDDTGHISLLAVDASNNTSQQAVHAYHLGHIWAITNYDLALEYHSVPSRPDNACMPRIYIRFSWQDAACVCKGSDSLSTEPAQEDTEGMAKITADGVNAYVLVEHVHSVQQLTTSSNPEYVAYVEALLLHMQSSSIEGGQPLLQDAAPPNVDRCNIRLTSLGGIRWLPALRPGRIYLLRNVKASNEPLLRKRQGGTEKPTLRIDATERTVVESVELCEDSEAGAGMNAAFKGASDVDLHRWRLQFHALLERKDAPNLTDLWHQLVGPRKMAPDAAFCKRLHTAGRKLALLAPMSIEQLLLLQDVPSAGGNKRQTASTEHGAAVRGTGRMLGGGFFEQLVDFTGIIQQRFVRSSHTLPGHVRAVDAQPSSLVIRMSDSLADTVQRIDLLIDLDSNSQLPRGLARGERITVRRAALKQGRSGAMVYLALACTEITLNTDQTQVDVADDAHTKRPGLCQPVPLCQLLRTPNQPLAQQKRVWVVAELVRISNASVWWSCAECGERLCDNRCQTGCQLADEDAALFEGDAFCFVNDGTTEAQLKLNDPELILKLLQVGQPVAEQLRRHAMSEGMLTYTCKQQLDATYGAKASGLPETIGWQDTGADVRSSNLYVTTAHAAANGRQDQGVSDGQRLFHHCCQNARRADGRIAMLCEVQATRSAGKHQVRLGSKDPLHGTYHQQCARVGNRQMHTLMWPKITLRGLHLEYVSASTAARRILGQLMAS</sequence>
<comment type="similarity">
    <text evidence="3">Belongs to the CTC1 family.</text>
</comment>
<evidence type="ECO:0000256" key="8">
    <source>
        <dbReference type="ARBA" id="ARBA00023242"/>
    </source>
</evidence>
<evidence type="ECO:0000256" key="2">
    <source>
        <dbReference type="ARBA" id="ARBA00004574"/>
    </source>
</evidence>
<name>A0A4P9XTF3_9FUNG</name>
<accession>A0A4P9XTF3</accession>
<evidence type="ECO:0000256" key="7">
    <source>
        <dbReference type="ARBA" id="ARBA00023125"/>
    </source>
</evidence>
<dbReference type="Pfam" id="PF15489">
    <property type="entry name" value="CTC1"/>
    <property type="match status" value="1"/>
</dbReference>
<dbReference type="GO" id="GO:0003697">
    <property type="term" value="F:single-stranded DNA binding"/>
    <property type="evidence" value="ECO:0007669"/>
    <property type="project" value="InterPro"/>
</dbReference>
<evidence type="ECO:0000256" key="1">
    <source>
        <dbReference type="ARBA" id="ARBA00004123"/>
    </source>
</evidence>
<evidence type="ECO:0000256" key="4">
    <source>
        <dbReference type="ARBA" id="ARBA00016175"/>
    </source>
</evidence>
<comment type="subcellular location">
    <subcellularLocation>
        <location evidence="2">Chromosome</location>
        <location evidence="2">Telomere</location>
    </subcellularLocation>
    <subcellularLocation>
        <location evidence="1">Nucleus</location>
    </subcellularLocation>
</comment>
<reference evidence="10" key="1">
    <citation type="journal article" date="2018" name="Nat. Microbiol.">
        <title>Leveraging single-cell genomics to expand the fungal tree of life.</title>
        <authorList>
            <person name="Ahrendt S.R."/>
            <person name="Quandt C.A."/>
            <person name="Ciobanu D."/>
            <person name="Clum A."/>
            <person name="Salamov A."/>
            <person name="Andreopoulos B."/>
            <person name="Cheng J.F."/>
            <person name="Woyke T."/>
            <person name="Pelin A."/>
            <person name="Henrissat B."/>
            <person name="Reynolds N.K."/>
            <person name="Benny G.L."/>
            <person name="Smith M.E."/>
            <person name="James T.Y."/>
            <person name="Grigoriev I.V."/>
        </authorList>
    </citation>
    <scope>NUCLEOTIDE SEQUENCE [LARGE SCALE GENOMIC DNA]</scope>
    <source>
        <strain evidence="10">RSA 1356</strain>
    </source>
</reference>
<evidence type="ECO:0000256" key="5">
    <source>
        <dbReference type="ARBA" id="ARBA00022454"/>
    </source>
</evidence>
<evidence type="ECO:0000256" key="6">
    <source>
        <dbReference type="ARBA" id="ARBA00022895"/>
    </source>
</evidence>
<dbReference type="GO" id="GO:0042162">
    <property type="term" value="F:telomeric DNA binding"/>
    <property type="evidence" value="ECO:0007669"/>
    <property type="project" value="TreeGrafter"/>
</dbReference>
<keyword evidence="6" id="KW-0779">Telomere</keyword>
<dbReference type="PANTHER" id="PTHR14865:SF2">
    <property type="entry name" value="CST COMPLEX SUBUNIT CTC1"/>
    <property type="match status" value="1"/>
</dbReference>
<keyword evidence="8" id="KW-0539">Nucleus</keyword>
<dbReference type="Proteomes" id="UP000271241">
    <property type="component" value="Unassembled WGS sequence"/>
</dbReference>
<dbReference type="PANTHER" id="PTHR14865">
    <property type="entry name" value="CST COMPLEX SUBUNIT CTC1"/>
    <property type="match status" value="1"/>
</dbReference>
<dbReference type="GO" id="GO:0045740">
    <property type="term" value="P:positive regulation of DNA replication"/>
    <property type="evidence" value="ECO:0007669"/>
    <property type="project" value="TreeGrafter"/>
</dbReference>
<keyword evidence="7" id="KW-0238">DNA-binding</keyword>
<dbReference type="GO" id="GO:1990879">
    <property type="term" value="C:CST complex"/>
    <property type="evidence" value="ECO:0007669"/>
    <property type="project" value="TreeGrafter"/>
</dbReference>
<protein>
    <recommendedName>
        <fullName evidence="4">CST complex subunit CTC1</fullName>
    </recommendedName>
</protein>
<dbReference type="InterPro" id="IPR042617">
    <property type="entry name" value="CTC1-like"/>
</dbReference>
<gene>
    <name evidence="9" type="ORF">THASP1DRAFT_28760</name>
</gene>
<dbReference type="InterPro" id="IPR029156">
    <property type="entry name" value="CTC1"/>
</dbReference>
<proteinExistence type="inferred from homology"/>
<evidence type="ECO:0000313" key="9">
    <source>
        <dbReference type="EMBL" id="RKP09448.1"/>
    </source>
</evidence>